<proteinExistence type="predicted"/>
<keyword evidence="2" id="KW-1185">Reference proteome</keyword>
<accession>A0ABN9U3S4</accession>
<evidence type="ECO:0000313" key="1">
    <source>
        <dbReference type="EMBL" id="CAK0853495.1"/>
    </source>
</evidence>
<gene>
    <name evidence="1" type="ORF">PCOR1329_LOCUS44954</name>
</gene>
<comment type="caution">
    <text evidence="1">The sequence shown here is derived from an EMBL/GenBank/DDBJ whole genome shotgun (WGS) entry which is preliminary data.</text>
</comment>
<reference evidence="1" key="1">
    <citation type="submission" date="2023-10" db="EMBL/GenBank/DDBJ databases">
        <authorList>
            <person name="Chen Y."/>
            <person name="Shah S."/>
            <person name="Dougan E. K."/>
            <person name="Thang M."/>
            <person name="Chan C."/>
        </authorList>
    </citation>
    <scope>NUCLEOTIDE SEQUENCE [LARGE SCALE GENOMIC DNA]</scope>
</reference>
<protein>
    <submittedName>
        <fullName evidence="1">Uncharacterized protein</fullName>
    </submittedName>
</protein>
<dbReference type="EMBL" id="CAUYUJ010015399">
    <property type="protein sequence ID" value="CAK0853495.1"/>
    <property type="molecule type" value="Genomic_DNA"/>
</dbReference>
<dbReference type="Proteomes" id="UP001189429">
    <property type="component" value="Unassembled WGS sequence"/>
</dbReference>
<evidence type="ECO:0000313" key="2">
    <source>
        <dbReference type="Proteomes" id="UP001189429"/>
    </source>
</evidence>
<organism evidence="1 2">
    <name type="scientific">Prorocentrum cordatum</name>
    <dbReference type="NCBI Taxonomy" id="2364126"/>
    <lineage>
        <taxon>Eukaryota</taxon>
        <taxon>Sar</taxon>
        <taxon>Alveolata</taxon>
        <taxon>Dinophyceae</taxon>
        <taxon>Prorocentrales</taxon>
        <taxon>Prorocentraceae</taxon>
        <taxon>Prorocentrum</taxon>
    </lineage>
</organism>
<sequence>MRSGPVSHRTLRFSRSVADDGRYAARVSCQFDEALDLPAVQAESGLVMGESSWSACCDLKNFYDSIYWARLEARCPSHGVLHDPGSLIVEREFACSFALDETAVFASSTAVLAQVVNELSNLGDQFSDSVVSLSVIQARVSRALCVLPGFAPVVLCERPVCGQLRPKVCSLRAEGNSVVEQPACRRTVVERLDSLLDAVGLGSSLPSWERAWLGRAVGPLPEDGVDSLHAPWAVAPAKQGVRTAGRCHYTSPSARSGPNSIPTEAAARPLSWASRRFGGAHRGWRGVAFYPLRRRCASRSWLPAQCGGSTWIIVNCCCVCRWAQDVHIFSEAPRRVRVMPAPGVPWPTSRALIFAHGG</sequence>
<name>A0ABN9U3S4_9DINO</name>